<organism evidence="2 3">
    <name type="scientific">Acrobeloides nanus</name>
    <dbReference type="NCBI Taxonomy" id="290746"/>
    <lineage>
        <taxon>Eukaryota</taxon>
        <taxon>Metazoa</taxon>
        <taxon>Ecdysozoa</taxon>
        <taxon>Nematoda</taxon>
        <taxon>Chromadorea</taxon>
        <taxon>Rhabditida</taxon>
        <taxon>Tylenchina</taxon>
        <taxon>Cephalobomorpha</taxon>
        <taxon>Cephaloboidea</taxon>
        <taxon>Cephalobidae</taxon>
        <taxon>Acrobeloides</taxon>
    </lineage>
</organism>
<dbReference type="Proteomes" id="UP000887540">
    <property type="component" value="Unplaced"/>
</dbReference>
<sequence>MSHACCLTKAEVISQTVTRMSSYITSDTAAHSYRNGGNDDTTAYRTGGNGDTAAYRTGGNGGTAAYRNGGPSFAYLSFMDLILNLDSEFGFRIRFQNPDSESESKFRFLNLDSEFGFRFRIRIRIQNPDSESGSKIRIQNPVPESGFRI</sequence>
<protein>
    <submittedName>
        <fullName evidence="3">Uncharacterized protein</fullName>
    </submittedName>
</protein>
<feature type="region of interest" description="Disordered" evidence="1">
    <location>
        <begin position="130"/>
        <end position="149"/>
    </location>
</feature>
<evidence type="ECO:0000313" key="3">
    <source>
        <dbReference type="WBParaSite" id="ACRNAN_scaffold9708.g26718.t1"/>
    </source>
</evidence>
<keyword evidence="2" id="KW-1185">Reference proteome</keyword>
<reference evidence="3" key="1">
    <citation type="submission" date="2022-11" db="UniProtKB">
        <authorList>
            <consortium name="WormBaseParasite"/>
        </authorList>
    </citation>
    <scope>IDENTIFICATION</scope>
</reference>
<evidence type="ECO:0000256" key="1">
    <source>
        <dbReference type="SAM" id="MobiDB-lite"/>
    </source>
</evidence>
<accession>A0A914ERR5</accession>
<dbReference type="AlphaFoldDB" id="A0A914ERR5"/>
<evidence type="ECO:0000313" key="2">
    <source>
        <dbReference type="Proteomes" id="UP000887540"/>
    </source>
</evidence>
<dbReference type="WBParaSite" id="ACRNAN_scaffold9708.g26718.t1">
    <property type="protein sequence ID" value="ACRNAN_scaffold9708.g26718.t1"/>
    <property type="gene ID" value="ACRNAN_scaffold9708.g26718"/>
</dbReference>
<proteinExistence type="predicted"/>
<name>A0A914ERR5_9BILA</name>